<evidence type="ECO:0000313" key="4">
    <source>
        <dbReference type="EMBL" id="NXT57681.1"/>
    </source>
</evidence>
<gene>
    <name evidence="4" type="primary">Reg4</name>
    <name evidence="4" type="ORF">PLUSOC_R01520</name>
</gene>
<keyword evidence="5" id="KW-1185">Reference proteome</keyword>
<evidence type="ECO:0000259" key="3">
    <source>
        <dbReference type="PROSITE" id="PS50041"/>
    </source>
</evidence>
<sequence>PSTGARYIDYCPEGWYYYKLNCFRYFMQLRTWEEAEAQCQASHASAHLAWVEEPQEASTLQKVISYYQRVQPVRCFPTPHLPAQSQAWQWASGDKYSVTNGLAGNGARGGTCGVLTNDSGFTTWSSADCTQKHHYICKFTP</sequence>
<dbReference type="SUPFAM" id="SSF56436">
    <property type="entry name" value="C-type lectin-like"/>
    <property type="match status" value="1"/>
</dbReference>
<keyword evidence="2" id="KW-1015">Disulfide bond</keyword>
<evidence type="ECO:0000313" key="5">
    <source>
        <dbReference type="Proteomes" id="UP000519225"/>
    </source>
</evidence>
<evidence type="ECO:0000256" key="1">
    <source>
        <dbReference type="ARBA" id="ARBA00004401"/>
    </source>
</evidence>
<dbReference type="PANTHER" id="PTHR45710:SF8">
    <property type="entry name" value="RERATING FAMILY MEMBER 4"/>
    <property type="match status" value="1"/>
</dbReference>
<organism evidence="4 5">
    <name type="scientific">Pluvianellus socialis</name>
    <name type="common">Magellanic plover</name>
    <dbReference type="NCBI Taxonomy" id="227228"/>
    <lineage>
        <taxon>Eukaryota</taxon>
        <taxon>Metazoa</taxon>
        <taxon>Chordata</taxon>
        <taxon>Craniata</taxon>
        <taxon>Vertebrata</taxon>
        <taxon>Euteleostomi</taxon>
        <taxon>Archelosauria</taxon>
        <taxon>Archosauria</taxon>
        <taxon>Dinosauria</taxon>
        <taxon>Saurischia</taxon>
        <taxon>Theropoda</taxon>
        <taxon>Coelurosauria</taxon>
        <taxon>Aves</taxon>
        <taxon>Neognathae</taxon>
        <taxon>Neoaves</taxon>
        <taxon>Charadriiformes</taxon>
        <taxon>Charadriidae</taxon>
        <taxon>Pluvianellus</taxon>
    </lineage>
</organism>
<name>A0A7L3DPD4_PLUSO</name>
<dbReference type="PROSITE" id="PS00615">
    <property type="entry name" value="C_TYPE_LECTIN_1"/>
    <property type="match status" value="1"/>
</dbReference>
<reference evidence="4 5" key="1">
    <citation type="submission" date="2019-09" db="EMBL/GenBank/DDBJ databases">
        <title>Bird 10,000 Genomes (B10K) Project - Family phase.</title>
        <authorList>
            <person name="Zhang G."/>
        </authorList>
    </citation>
    <scope>NUCLEOTIDE SEQUENCE [LARGE SCALE GENOMIC DNA]</scope>
    <source>
        <strain evidence="4">B10K-DU-012-14</strain>
        <tissue evidence="4">Blood</tissue>
    </source>
</reference>
<dbReference type="EMBL" id="VZTS01027152">
    <property type="protein sequence ID" value="NXT57681.1"/>
    <property type="molecule type" value="Genomic_DNA"/>
</dbReference>
<comment type="subcellular location">
    <subcellularLocation>
        <location evidence="1">Cell membrane</location>
        <topology evidence="1">Single-pass type II membrane protein</topology>
    </subcellularLocation>
</comment>
<dbReference type="InterPro" id="IPR018378">
    <property type="entry name" value="C-type_lectin_CS"/>
</dbReference>
<dbReference type="InterPro" id="IPR001304">
    <property type="entry name" value="C-type_lectin-like"/>
</dbReference>
<proteinExistence type="predicted"/>
<comment type="caution">
    <text evidence="4">The sequence shown here is derived from an EMBL/GenBank/DDBJ whole genome shotgun (WGS) entry which is preliminary data.</text>
</comment>
<dbReference type="InterPro" id="IPR050828">
    <property type="entry name" value="C-type_lectin/matrix_domain"/>
</dbReference>
<dbReference type="Pfam" id="PF00059">
    <property type="entry name" value="Lectin_C"/>
    <property type="match status" value="1"/>
</dbReference>
<evidence type="ECO:0000256" key="2">
    <source>
        <dbReference type="ARBA" id="ARBA00023157"/>
    </source>
</evidence>
<feature type="domain" description="C-type lectin" evidence="3">
    <location>
        <begin position="18"/>
        <end position="138"/>
    </location>
</feature>
<dbReference type="GO" id="GO:0005886">
    <property type="term" value="C:plasma membrane"/>
    <property type="evidence" value="ECO:0007669"/>
    <property type="project" value="UniProtKB-SubCell"/>
</dbReference>
<dbReference type="PRINTS" id="PR01504">
    <property type="entry name" value="PNCREATITSAP"/>
</dbReference>
<dbReference type="AlphaFoldDB" id="A0A7L3DPD4"/>
<dbReference type="PANTHER" id="PTHR45710">
    <property type="entry name" value="C-TYPE LECTIN DOMAIN-CONTAINING PROTEIN 180"/>
    <property type="match status" value="1"/>
</dbReference>
<dbReference type="Proteomes" id="UP000519225">
    <property type="component" value="Unassembled WGS sequence"/>
</dbReference>
<feature type="non-terminal residue" evidence="4">
    <location>
        <position position="1"/>
    </location>
</feature>
<protein>
    <submittedName>
        <fullName evidence="4">REG4 protein</fullName>
    </submittedName>
</protein>
<feature type="non-terminal residue" evidence="4">
    <location>
        <position position="141"/>
    </location>
</feature>
<dbReference type="InterPro" id="IPR016187">
    <property type="entry name" value="CTDL_fold"/>
</dbReference>
<dbReference type="Gene3D" id="3.10.100.10">
    <property type="entry name" value="Mannose-Binding Protein A, subunit A"/>
    <property type="match status" value="1"/>
</dbReference>
<dbReference type="SMART" id="SM00034">
    <property type="entry name" value="CLECT"/>
    <property type="match status" value="1"/>
</dbReference>
<accession>A0A7L3DPD4</accession>
<dbReference type="PROSITE" id="PS50041">
    <property type="entry name" value="C_TYPE_LECTIN_2"/>
    <property type="match status" value="1"/>
</dbReference>
<dbReference type="InterPro" id="IPR016186">
    <property type="entry name" value="C-type_lectin-like/link_sf"/>
</dbReference>